<dbReference type="Proteomes" id="UP000503448">
    <property type="component" value="Segment"/>
</dbReference>
<evidence type="ECO:0000313" key="3">
    <source>
        <dbReference type="Proteomes" id="UP000503448"/>
    </source>
</evidence>
<sequence>MIVYITLMVVIFVIAIVVLITLRLNKFQLQELLYYQYNYIPETLLSVVKVHRLKDDVPV</sequence>
<dbReference type="Pfam" id="PF07280">
    <property type="entry name" value="Ac110_PIF"/>
    <property type="match status" value="1"/>
</dbReference>
<keyword evidence="1" id="KW-0472">Membrane</keyword>
<name>A0A346TQ02_9ABAC</name>
<feature type="transmembrane region" description="Helical" evidence="1">
    <location>
        <begin position="6"/>
        <end position="24"/>
    </location>
</feature>
<dbReference type="EMBL" id="MH320559">
    <property type="protein sequence ID" value="AXU41662.1"/>
    <property type="molecule type" value="Genomic_DNA"/>
</dbReference>
<dbReference type="KEGG" id="vg:65102311"/>
<keyword evidence="1" id="KW-1133">Transmembrane helix</keyword>
<accession>A0A346TQ02</accession>
<evidence type="ECO:0000256" key="1">
    <source>
        <dbReference type="SAM" id="Phobius"/>
    </source>
</evidence>
<keyword evidence="1" id="KW-0812">Transmembrane</keyword>
<keyword evidence="3" id="KW-1185">Reference proteome</keyword>
<protein>
    <submittedName>
        <fullName evidence="2">ORF63</fullName>
    </submittedName>
</protein>
<evidence type="ECO:0000313" key="2">
    <source>
        <dbReference type="EMBL" id="AXU41662.1"/>
    </source>
</evidence>
<proteinExistence type="predicted"/>
<reference evidence="2 3" key="1">
    <citation type="submission" date="2018-05" db="EMBL/GenBank/DDBJ databases">
        <title>The complete genome sequence of an alphabaculovirus isolated from the southern armyworm, Spodoptera eridania.</title>
        <authorList>
            <person name="Harrison R.L."/>
            <person name="Rowley D.L."/>
        </authorList>
    </citation>
    <scope>NUCLEOTIDE SEQUENCE [LARGE SCALE GENOMIC DNA]</scope>
    <source>
        <strain evidence="2">251</strain>
    </source>
</reference>
<dbReference type="InterPro" id="IPR009903">
    <property type="entry name" value="AcMNPV_AC110"/>
</dbReference>
<dbReference type="RefSeq" id="YP_010087064.1">
    <property type="nucleotide sequence ID" value="NC_055502.1"/>
</dbReference>
<dbReference type="GeneID" id="65102311"/>
<organism evidence="2 3">
    <name type="scientific">Spodoptera eridania nucleopolyhedrovirus</name>
    <dbReference type="NCBI Taxonomy" id="2315721"/>
    <lineage>
        <taxon>Viruses</taxon>
        <taxon>Viruses incertae sedis</taxon>
        <taxon>Naldaviricetes</taxon>
        <taxon>Lefavirales</taxon>
        <taxon>Baculoviridae</taxon>
        <taxon>Alphabaculovirus</taxon>
        <taxon>Alphabaculovirus speridaniae</taxon>
    </lineage>
</organism>